<dbReference type="AlphaFoldDB" id="X0VBT6"/>
<evidence type="ECO:0000313" key="1">
    <source>
        <dbReference type="EMBL" id="GAG15544.1"/>
    </source>
</evidence>
<reference evidence="1" key="1">
    <citation type="journal article" date="2014" name="Front. Microbiol.">
        <title>High frequency of phylogenetically diverse reductive dehalogenase-homologous genes in deep subseafloor sedimentary metagenomes.</title>
        <authorList>
            <person name="Kawai M."/>
            <person name="Futagami T."/>
            <person name="Toyoda A."/>
            <person name="Takaki Y."/>
            <person name="Nishi S."/>
            <person name="Hori S."/>
            <person name="Arai W."/>
            <person name="Tsubouchi T."/>
            <person name="Morono Y."/>
            <person name="Uchiyama I."/>
            <person name="Ito T."/>
            <person name="Fujiyama A."/>
            <person name="Inagaki F."/>
            <person name="Takami H."/>
        </authorList>
    </citation>
    <scope>NUCLEOTIDE SEQUENCE</scope>
    <source>
        <strain evidence="1">Expedition CK06-06</strain>
    </source>
</reference>
<organism evidence="1">
    <name type="scientific">marine sediment metagenome</name>
    <dbReference type="NCBI Taxonomy" id="412755"/>
    <lineage>
        <taxon>unclassified sequences</taxon>
        <taxon>metagenomes</taxon>
        <taxon>ecological metagenomes</taxon>
    </lineage>
</organism>
<proteinExistence type="predicted"/>
<dbReference type="EMBL" id="BARS01035146">
    <property type="protein sequence ID" value="GAG15544.1"/>
    <property type="molecule type" value="Genomic_DNA"/>
</dbReference>
<comment type="caution">
    <text evidence="1">The sequence shown here is derived from an EMBL/GenBank/DDBJ whole genome shotgun (WGS) entry which is preliminary data.</text>
</comment>
<accession>X0VBT6</accession>
<protein>
    <submittedName>
        <fullName evidence="1">Uncharacterized protein</fullName>
    </submittedName>
</protein>
<feature type="non-terminal residue" evidence="1">
    <location>
        <position position="1"/>
    </location>
</feature>
<name>X0VBT6_9ZZZZ</name>
<gene>
    <name evidence="1" type="ORF">S01H1_54191</name>
</gene>
<feature type="non-terminal residue" evidence="1">
    <location>
        <position position="258"/>
    </location>
</feature>
<sequence length="258" mass="30694">CRNVYGLTDPEIQKVWWPYKKEVLKKIEWKGSLNESPKDNFLDKIVNQLVDETQVFNHRGQLRAIPPFFESDYEDVELEGRATGVVGGTPLSELIDSVEFEYSLTFVDFKYYCKQIYGLTWEECHYVWDKYREALYNTDFSHLYTPNIHLNESTFWSFLDKIVNQLVDETIIEDDEYGISVAYPSWITDDVDEHYSNKYPEEGVVVDILLDSDKNSVNFVEFRYYANEMYGLDEDEIPYVWDQYRSGIWDKEQKRVDD</sequence>